<feature type="transmembrane region" description="Helical" evidence="1">
    <location>
        <begin position="71"/>
        <end position="89"/>
    </location>
</feature>
<accession>A0A4D4JBD6</accession>
<keyword evidence="1" id="KW-0812">Transmembrane</keyword>
<reference evidence="3" key="1">
    <citation type="submission" date="2019-04" db="EMBL/GenBank/DDBJ databases">
        <title>Draft genome sequence of Pseudonocardiaceae bacterium SL3-2-4.</title>
        <authorList>
            <person name="Ningsih F."/>
            <person name="Yokota A."/>
            <person name="Sakai Y."/>
            <person name="Nanatani K."/>
            <person name="Yabe S."/>
            <person name="Oetari A."/>
            <person name="Sjamsuridzal W."/>
        </authorList>
    </citation>
    <scope>NUCLEOTIDE SEQUENCE [LARGE SCALE GENOMIC DNA]</scope>
    <source>
        <strain evidence="3">SL3-2-4</strain>
    </source>
</reference>
<feature type="transmembrane region" description="Helical" evidence="1">
    <location>
        <begin position="101"/>
        <end position="121"/>
    </location>
</feature>
<sequence>MRPERRTPVPKNSSTSAETRLLEAFLAATGFALGAGLFEIRVVIPQWAAVPTPKELPAAMERSGHVASGKAFWPFVGATVLPLTAANLVAALRCRGPRRPWWLASSATMAATTVATATYYVPTLHRLMAAEELPEEKVRAMVRWRVRLDYVRLAVGIGGWFAGLRALSRS</sequence>
<evidence type="ECO:0000256" key="1">
    <source>
        <dbReference type="SAM" id="Phobius"/>
    </source>
</evidence>
<dbReference type="AlphaFoldDB" id="A0A4D4JBD6"/>
<dbReference type="Proteomes" id="UP000298860">
    <property type="component" value="Unassembled WGS sequence"/>
</dbReference>
<keyword evidence="3" id="KW-1185">Reference proteome</keyword>
<keyword evidence="1" id="KW-0472">Membrane</keyword>
<dbReference type="RefSeq" id="WP_137814804.1">
    <property type="nucleotide sequence ID" value="NZ_BJFL01000017.1"/>
</dbReference>
<comment type="caution">
    <text evidence="2">The sequence shown here is derived from an EMBL/GenBank/DDBJ whole genome shotgun (WGS) entry which is preliminary data.</text>
</comment>
<protein>
    <recommendedName>
        <fullName evidence="4">DUF1772 domain-containing protein</fullName>
    </recommendedName>
</protein>
<evidence type="ECO:0008006" key="4">
    <source>
        <dbReference type="Google" id="ProtNLM"/>
    </source>
</evidence>
<dbReference type="OrthoDB" id="4548009at2"/>
<keyword evidence="1" id="KW-1133">Transmembrane helix</keyword>
<gene>
    <name evidence="2" type="ORF">GTS_33790</name>
</gene>
<feature type="transmembrane region" description="Helical" evidence="1">
    <location>
        <begin position="21"/>
        <end position="44"/>
    </location>
</feature>
<evidence type="ECO:0000313" key="2">
    <source>
        <dbReference type="EMBL" id="GDY31746.1"/>
    </source>
</evidence>
<dbReference type="EMBL" id="BJFL01000017">
    <property type="protein sequence ID" value="GDY31746.1"/>
    <property type="molecule type" value="Genomic_DNA"/>
</dbReference>
<evidence type="ECO:0000313" key="3">
    <source>
        <dbReference type="Proteomes" id="UP000298860"/>
    </source>
</evidence>
<proteinExistence type="predicted"/>
<name>A0A4D4JBD6_9PSEU</name>
<organism evidence="2 3">
    <name type="scientific">Gandjariella thermophila</name>
    <dbReference type="NCBI Taxonomy" id="1931992"/>
    <lineage>
        <taxon>Bacteria</taxon>
        <taxon>Bacillati</taxon>
        <taxon>Actinomycetota</taxon>
        <taxon>Actinomycetes</taxon>
        <taxon>Pseudonocardiales</taxon>
        <taxon>Pseudonocardiaceae</taxon>
        <taxon>Gandjariella</taxon>
    </lineage>
</organism>